<evidence type="ECO:0000256" key="4">
    <source>
        <dbReference type="ARBA" id="ARBA00022692"/>
    </source>
</evidence>
<evidence type="ECO:0000313" key="11">
    <source>
        <dbReference type="Proteomes" id="UP000006056"/>
    </source>
</evidence>
<evidence type="ECO:0000256" key="6">
    <source>
        <dbReference type="ARBA" id="ARBA00023237"/>
    </source>
</evidence>
<dbReference type="Gene3D" id="2.60.40.1120">
    <property type="entry name" value="Carboxypeptidase-like, regulatory domain"/>
    <property type="match status" value="1"/>
</dbReference>
<dbReference type="Pfam" id="PF13620">
    <property type="entry name" value="CarboxypepD_reg"/>
    <property type="match status" value="1"/>
</dbReference>
<keyword evidence="7" id="KW-0732">Signal</keyword>
<proteinExistence type="predicted"/>
<dbReference type="SUPFAM" id="SSF56935">
    <property type="entry name" value="Porins"/>
    <property type="match status" value="1"/>
</dbReference>
<dbReference type="RefSeq" id="WP_014786448.1">
    <property type="nucleotide sequence ID" value="NC_018014.1"/>
</dbReference>
<dbReference type="InterPro" id="IPR057601">
    <property type="entry name" value="Oar-like_b-barrel"/>
</dbReference>
<dbReference type="InterPro" id="IPR036942">
    <property type="entry name" value="Beta-barrel_TonB_sf"/>
</dbReference>
<dbReference type="GO" id="GO:0015344">
    <property type="term" value="F:siderophore uptake transmembrane transporter activity"/>
    <property type="evidence" value="ECO:0007669"/>
    <property type="project" value="TreeGrafter"/>
</dbReference>
<dbReference type="eggNOG" id="COG1629">
    <property type="taxonomic scope" value="Bacteria"/>
</dbReference>
<dbReference type="SUPFAM" id="SSF49464">
    <property type="entry name" value="Carboxypeptidase regulatory domain-like"/>
    <property type="match status" value="1"/>
</dbReference>
<keyword evidence="2" id="KW-0813">Transport</keyword>
<feature type="domain" description="TonB-dependent receptor plug" evidence="8">
    <location>
        <begin position="171"/>
        <end position="238"/>
    </location>
</feature>
<dbReference type="AlphaFoldDB" id="I3ZIW6"/>
<protein>
    <submittedName>
        <fullName evidence="10">TonB-dependent receptor family protein</fullName>
    </submittedName>
</protein>
<comment type="subcellular location">
    <subcellularLocation>
        <location evidence="1">Cell outer membrane</location>
        <topology evidence="1">Multi-pass membrane protein</topology>
    </subcellularLocation>
</comment>
<dbReference type="Gene3D" id="2.40.170.20">
    <property type="entry name" value="TonB-dependent receptor, beta-barrel domain"/>
    <property type="match status" value="1"/>
</dbReference>
<dbReference type="InterPro" id="IPR012910">
    <property type="entry name" value="Plug_dom"/>
</dbReference>
<dbReference type="InterPro" id="IPR008969">
    <property type="entry name" value="CarboxyPept-like_regulatory"/>
</dbReference>
<gene>
    <name evidence="10" type="ordered locus">Terro_2949</name>
</gene>
<evidence type="ECO:0000256" key="2">
    <source>
        <dbReference type="ARBA" id="ARBA00022448"/>
    </source>
</evidence>
<organism evidence="10 11">
    <name type="scientific">Terriglobus roseus (strain DSM 18391 / NRRL B-41598 / KBS 63)</name>
    <dbReference type="NCBI Taxonomy" id="926566"/>
    <lineage>
        <taxon>Bacteria</taxon>
        <taxon>Pseudomonadati</taxon>
        <taxon>Acidobacteriota</taxon>
        <taxon>Terriglobia</taxon>
        <taxon>Terriglobales</taxon>
        <taxon>Acidobacteriaceae</taxon>
        <taxon>Terriglobus</taxon>
    </lineage>
</organism>
<feature type="chain" id="PRO_5003685121" evidence="7">
    <location>
        <begin position="21"/>
        <end position="1138"/>
    </location>
</feature>
<dbReference type="KEGG" id="trs:Terro_2949"/>
<dbReference type="PATRIC" id="fig|926566.3.peg.2944"/>
<dbReference type="HOGENOM" id="CLU_006298_0_0_0"/>
<keyword evidence="3" id="KW-1134">Transmembrane beta strand</keyword>
<dbReference type="OrthoDB" id="97893at2"/>
<keyword evidence="11" id="KW-1185">Reference proteome</keyword>
<dbReference type="PANTHER" id="PTHR30069:SF46">
    <property type="entry name" value="OAR PROTEIN"/>
    <property type="match status" value="1"/>
</dbReference>
<dbReference type="Proteomes" id="UP000006056">
    <property type="component" value="Chromosome"/>
</dbReference>
<keyword evidence="4" id="KW-0812">Transmembrane</keyword>
<reference evidence="10 11" key="1">
    <citation type="submission" date="2012-06" db="EMBL/GenBank/DDBJ databases">
        <title>Complete genome of Terriglobus roseus DSM 18391.</title>
        <authorList>
            <consortium name="US DOE Joint Genome Institute (JGI-PGF)"/>
            <person name="Lucas S."/>
            <person name="Copeland A."/>
            <person name="Lapidus A."/>
            <person name="Glavina del Rio T."/>
            <person name="Dalin E."/>
            <person name="Tice H."/>
            <person name="Bruce D."/>
            <person name="Goodwin L."/>
            <person name="Pitluck S."/>
            <person name="Peters L."/>
            <person name="Mikhailova N."/>
            <person name="Munk A.C.C."/>
            <person name="Kyrpides N."/>
            <person name="Mavromatis K."/>
            <person name="Ivanova N."/>
            <person name="Brettin T."/>
            <person name="Detter J.C."/>
            <person name="Han C."/>
            <person name="Larimer F."/>
            <person name="Land M."/>
            <person name="Hauser L."/>
            <person name="Markowitz V."/>
            <person name="Cheng J.-F."/>
            <person name="Hugenholtz P."/>
            <person name="Woyke T."/>
            <person name="Wu D."/>
            <person name="Brambilla E."/>
            <person name="Klenk H.-P."/>
            <person name="Eisen J.A."/>
        </authorList>
    </citation>
    <scope>NUCLEOTIDE SEQUENCE [LARGE SCALE GENOMIC DNA]</scope>
    <source>
        <strain evidence="11">DSM 18391 / NRRL B-41598 / KBS 63</strain>
    </source>
</reference>
<evidence type="ECO:0000259" key="9">
    <source>
        <dbReference type="Pfam" id="PF25183"/>
    </source>
</evidence>
<keyword evidence="10" id="KW-0675">Receptor</keyword>
<evidence type="ECO:0000259" key="8">
    <source>
        <dbReference type="Pfam" id="PF07715"/>
    </source>
</evidence>
<dbReference type="InterPro" id="IPR039426">
    <property type="entry name" value="TonB-dep_rcpt-like"/>
</dbReference>
<feature type="signal peptide" evidence="7">
    <location>
        <begin position="1"/>
        <end position="20"/>
    </location>
</feature>
<dbReference type="GO" id="GO:0044718">
    <property type="term" value="P:siderophore transmembrane transport"/>
    <property type="evidence" value="ECO:0007669"/>
    <property type="project" value="TreeGrafter"/>
</dbReference>
<dbReference type="PANTHER" id="PTHR30069">
    <property type="entry name" value="TONB-DEPENDENT OUTER MEMBRANE RECEPTOR"/>
    <property type="match status" value="1"/>
</dbReference>
<feature type="domain" description="TonB-dependent transporter Oar-like beta-barrel" evidence="9">
    <location>
        <begin position="247"/>
        <end position="1131"/>
    </location>
</feature>
<name>I3ZIW6_TERRK</name>
<dbReference type="PROSITE" id="PS51257">
    <property type="entry name" value="PROKAR_LIPOPROTEIN"/>
    <property type="match status" value="1"/>
</dbReference>
<keyword evidence="6" id="KW-0998">Cell outer membrane</keyword>
<dbReference type="GO" id="GO:0009279">
    <property type="term" value="C:cell outer membrane"/>
    <property type="evidence" value="ECO:0007669"/>
    <property type="project" value="UniProtKB-SubCell"/>
</dbReference>
<evidence type="ECO:0000313" key="10">
    <source>
        <dbReference type="EMBL" id="AFL89184.1"/>
    </source>
</evidence>
<dbReference type="EMBL" id="CP003379">
    <property type="protein sequence ID" value="AFL89184.1"/>
    <property type="molecule type" value="Genomic_DNA"/>
</dbReference>
<accession>I3ZIW6</accession>
<dbReference type="STRING" id="926566.Terro_2949"/>
<keyword evidence="5" id="KW-0472">Membrane</keyword>
<evidence type="ECO:0000256" key="7">
    <source>
        <dbReference type="SAM" id="SignalP"/>
    </source>
</evidence>
<evidence type="ECO:0000256" key="1">
    <source>
        <dbReference type="ARBA" id="ARBA00004571"/>
    </source>
</evidence>
<sequence length="1138" mass="121800">MKRTLLLAPMALASVGCLHAQTITGSVSGTVTDASGAVLPQAKITVTNVQTNVSSNTVSSSAGVYNIRFLQVGQYKVTVESAGFAPQTLGPFALEAGQDAKFDAKLGVAGSATSIEVAESLVPLLNTESAELGTTLDTTAIDSIPLQGRNFSSLTLFVPGAVATNPTGFTGANALERNTGGSGQVSVNGNRQQSNNYLLDGIEINETINNTIAYNPSPDALDQVRVVSANAQAEYGNVNGGDIIALLKSGTNKFHGSGFYYITDESFNANKWEAGLTSPATTKNSLSSNIFGATFGGPILKDKLFFFADYEGVRYHTGGAATASVATAKMRSGDFSELLDAALITRPIQLYNPLVAGSPAYANNRLPTAAPNSVARYLYTHPELYPLPNQAAVPGTVVTNNFRGVTKNRIYNDQYDIKVDYRYHDKDTFFVRWTSGLSGDTNTLPLAIQFPTASSYPTKSVAINYVHTFNPRVQNEFRTGFLRTVWHQGVPADTTGIFGNNAGNSVIGVAGGSFVPGFTAQSVTALTTVGNAAIYSDNLMNNFTYMDNLTVQRGAHIIKMGGQFIRYQQNSVYTGNDGAQGTLTYNGNFTTGTGTNNPALAATGYGVADFYLDRVFSAGRGTLAGHTGQRQWRDALFLQDDWKAFPTLTLNLGVRWEFDQPIYEVNNKQSNVNLSTGALQLAGVNGNSRALYNAVYTNFMPRIGFSWNPTPRFVLRGGYGTTTYLEGTGANLRLTINPPFQSSFSFNGAAPSAGNVGSSVAAENAFSVGSAACAYTTNPACGQTVRAWDPNLRPSTVQAVNLTTEYQLSNTSSFQIGYVNEYAYHLIQAVRGNQLATPCFSGTTLLAYNSAACFAVNKAPFYALAGQSGFVQITRSGSMMNYNALQATFRQRVKNGLQFTANYAYSRSLTNSIGFYGVSGVNNNSAYAENPNDNSLEYGPAGTDATHNVNFNLTYELPFGRSKMFGGSMNRIFDEVVGGWKVAVAGFVYSGFPTTISSGTVNSGVNSAQQRMIKYRNIKYVNRSVNNWFGTDPSATPCLTAGVDNGVCAYGQPANGVISPQRPGTERVPGYKQFDLSLFKNFAITEHQYLSFRADGSNVLNIASYGNPDRVATSATFGKITTARSGPRQLQLSAKYVF</sequence>
<dbReference type="Pfam" id="PF07715">
    <property type="entry name" value="Plug"/>
    <property type="match status" value="1"/>
</dbReference>
<evidence type="ECO:0000256" key="3">
    <source>
        <dbReference type="ARBA" id="ARBA00022452"/>
    </source>
</evidence>
<dbReference type="Pfam" id="PF25183">
    <property type="entry name" value="OMP_b-brl_4"/>
    <property type="match status" value="1"/>
</dbReference>
<evidence type="ECO:0000256" key="5">
    <source>
        <dbReference type="ARBA" id="ARBA00023136"/>
    </source>
</evidence>